<accession>A0A9P6L1V2</accession>
<reference evidence="1" key="1">
    <citation type="journal article" date="2020" name="Nat. Commun.">
        <title>Large-scale genome sequencing of mycorrhizal fungi provides insights into the early evolution of symbiotic traits.</title>
        <authorList>
            <person name="Miyauchi S."/>
            <person name="Kiss E."/>
            <person name="Kuo A."/>
            <person name="Drula E."/>
            <person name="Kohler A."/>
            <person name="Sanchez-Garcia M."/>
            <person name="Morin E."/>
            <person name="Andreopoulos B."/>
            <person name="Barry K.W."/>
            <person name="Bonito G."/>
            <person name="Buee M."/>
            <person name="Carver A."/>
            <person name="Chen C."/>
            <person name="Cichocki N."/>
            <person name="Clum A."/>
            <person name="Culley D."/>
            <person name="Crous P.W."/>
            <person name="Fauchery L."/>
            <person name="Girlanda M."/>
            <person name="Hayes R.D."/>
            <person name="Keri Z."/>
            <person name="LaButti K."/>
            <person name="Lipzen A."/>
            <person name="Lombard V."/>
            <person name="Magnuson J."/>
            <person name="Maillard F."/>
            <person name="Murat C."/>
            <person name="Nolan M."/>
            <person name="Ohm R.A."/>
            <person name="Pangilinan J."/>
            <person name="Pereira M.F."/>
            <person name="Perotto S."/>
            <person name="Peter M."/>
            <person name="Pfister S."/>
            <person name="Riley R."/>
            <person name="Sitrit Y."/>
            <person name="Stielow J.B."/>
            <person name="Szollosi G."/>
            <person name="Zifcakova L."/>
            <person name="Stursova M."/>
            <person name="Spatafora J.W."/>
            <person name="Tedersoo L."/>
            <person name="Vaario L.M."/>
            <person name="Yamada A."/>
            <person name="Yan M."/>
            <person name="Wang P."/>
            <person name="Xu J."/>
            <person name="Bruns T."/>
            <person name="Baldrian P."/>
            <person name="Vilgalys R."/>
            <person name="Dunand C."/>
            <person name="Henrissat B."/>
            <person name="Grigoriev I.V."/>
            <person name="Hibbett D."/>
            <person name="Nagy L.G."/>
            <person name="Martin F.M."/>
        </authorList>
    </citation>
    <scope>NUCLEOTIDE SEQUENCE</scope>
    <source>
        <strain evidence="1">UH-Tt-Lm1</strain>
    </source>
</reference>
<gene>
    <name evidence="1" type="ORF">BJ322DRAFT_471194</name>
</gene>
<sequence>MESLPLILQFALFLLGFALSRYIWGIDSSVSAVMHRVHGSGVPFLLEHRHGVRVLLRSPLSNPTFACHSFRGWICCPSPAQPRADL</sequence>
<keyword evidence="2" id="KW-1185">Reference proteome</keyword>
<dbReference type="Proteomes" id="UP000736335">
    <property type="component" value="Unassembled WGS sequence"/>
</dbReference>
<evidence type="ECO:0000313" key="1">
    <source>
        <dbReference type="EMBL" id="KAF9779030.1"/>
    </source>
</evidence>
<comment type="caution">
    <text evidence="1">The sequence shown here is derived from an EMBL/GenBank/DDBJ whole genome shotgun (WGS) entry which is preliminary data.</text>
</comment>
<evidence type="ECO:0000313" key="2">
    <source>
        <dbReference type="Proteomes" id="UP000736335"/>
    </source>
</evidence>
<dbReference type="AlphaFoldDB" id="A0A9P6L1V2"/>
<organism evidence="1 2">
    <name type="scientific">Thelephora terrestris</name>
    <dbReference type="NCBI Taxonomy" id="56493"/>
    <lineage>
        <taxon>Eukaryota</taxon>
        <taxon>Fungi</taxon>
        <taxon>Dikarya</taxon>
        <taxon>Basidiomycota</taxon>
        <taxon>Agaricomycotina</taxon>
        <taxon>Agaricomycetes</taxon>
        <taxon>Thelephorales</taxon>
        <taxon>Thelephoraceae</taxon>
        <taxon>Thelephora</taxon>
    </lineage>
</organism>
<protein>
    <submittedName>
        <fullName evidence="1">Uncharacterized protein</fullName>
    </submittedName>
</protein>
<dbReference type="EMBL" id="WIUZ02000021">
    <property type="protein sequence ID" value="KAF9779030.1"/>
    <property type="molecule type" value="Genomic_DNA"/>
</dbReference>
<reference evidence="1" key="2">
    <citation type="submission" date="2020-11" db="EMBL/GenBank/DDBJ databases">
        <authorList>
            <consortium name="DOE Joint Genome Institute"/>
            <person name="Kuo A."/>
            <person name="Miyauchi S."/>
            <person name="Kiss E."/>
            <person name="Drula E."/>
            <person name="Kohler A."/>
            <person name="Sanchez-Garcia M."/>
            <person name="Andreopoulos B."/>
            <person name="Barry K.W."/>
            <person name="Bonito G."/>
            <person name="Buee M."/>
            <person name="Carver A."/>
            <person name="Chen C."/>
            <person name="Cichocki N."/>
            <person name="Clum A."/>
            <person name="Culley D."/>
            <person name="Crous P.W."/>
            <person name="Fauchery L."/>
            <person name="Girlanda M."/>
            <person name="Hayes R."/>
            <person name="Keri Z."/>
            <person name="Labutti K."/>
            <person name="Lipzen A."/>
            <person name="Lombard V."/>
            <person name="Magnuson J."/>
            <person name="Maillard F."/>
            <person name="Morin E."/>
            <person name="Murat C."/>
            <person name="Nolan M."/>
            <person name="Ohm R."/>
            <person name="Pangilinan J."/>
            <person name="Pereira M."/>
            <person name="Perotto S."/>
            <person name="Peter M."/>
            <person name="Riley R."/>
            <person name="Sitrit Y."/>
            <person name="Stielow B."/>
            <person name="Szollosi G."/>
            <person name="Zifcakova L."/>
            <person name="Stursova M."/>
            <person name="Spatafora J.W."/>
            <person name="Tedersoo L."/>
            <person name="Vaario L.-M."/>
            <person name="Yamada A."/>
            <person name="Yan M."/>
            <person name="Wang P."/>
            <person name="Xu J."/>
            <person name="Bruns T."/>
            <person name="Baldrian P."/>
            <person name="Vilgalys R."/>
            <person name="Henrissat B."/>
            <person name="Grigoriev I.V."/>
            <person name="Hibbett D."/>
            <person name="Nagy L.G."/>
            <person name="Martin F.M."/>
        </authorList>
    </citation>
    <scope>NUCLEOTIDE SEQUENCE</scope>
    <source>
        <strain evidence="1">UH-Tt-Lm1</strain>
    </source>
</reference>
<name>A0A9P6L1V2_9AGAM</name>
<proteinExistence type="predicted"/>